<evidence type="ECO:0000313" key="2">
    <source>
        <dbReference type="EMBL" id="MFC3716064.1"/>
    </source>
</evidence>
<reference evidence="3" key="1">
    <citation type="journal article" date="2019" name="Int. J. Syst. Evol. Microbiol.">
        <title>The Global Catalogue of Microorganisms (GCM) 10K type strain sequencing project: providing services to taxonomists for standard genome sequencing and annotation.</title>
        <authorList>
            <consortium name="The Broad Institute Genomics Platform"/>
            <consortium name="The Broad Institute Genome Sequencing Center for Infectious Disease"/>
            <person name="Wu L."/>
            <person name="Ma J."/>
        </authorList>
    </citation>
    <scope>NUCLEOTIDE SEQUENCE [LARGE SCALE GENOMIC DNA]</scope>
    <source>
        <strain evidence="3">KCTC 42441</strain>
    </source>
</reference>
<dbReference type="RefSeq" id="WP_386743181.1">
    <property type="nucleotide sequence ID" value="NZ_JBHRYA010000007.1"/>
</dbReference>
<feature type="signal peptide" evidence="1">
    <location>
        <begin position="1"/>
        <end position="21"/>
    </location>
</feature>
<gene>
    <name evidence="2" type="ORF">ACFONC_07865</name>
</gene>
<protein>
    <recommendedName>
        <fullName evidence="4">Sel1 repeat family protein</fullName>
    </recommendedName>
</protein>
<dbReference type="Proteomes" id="UP001595705">
    <property type="component" value="Unassembled WGS sequence"/>
</dbReference>
<dbReference type="Gene3D" id="1.25.40.10">
    <property type="entry name" value="Tetratricopeptide repeat domain"/>
    <property type="match status" value="1"/>
</dbReference>
<accession>A0ABV7XLE6</accession>
<feature type="chain" id="PRO_5046241346" description="Sel1 repeat family protein" evidence="1">
    <location>
        <begin position="22"/>
        <end position="271"/>
    </location>
</feature>
<dbReference type="EMBL" id="JBHRYA010000007">
    <property type="protein sequence ID" value="MFC3716064.1"/>
    <property type="molecule type" value="Genomic_DNA"/>
</dbReference>
<dbReference type="InterPro" id="IPR006597">
    <property type="entry name" value="Sel1-like"/>
</dbReference>
<dbReference type="SMART" id="SM00671">
    <property type="entry name" value="SEL1"/>
    <property type="match status" value="1"/>
</dbReference>
<keyword evidence="1" id="KW-0732">Signal</keyword>
<dbReference type="InterPro" id="IPR011990">
    <property type="entry name" value="TPR-like_helical_dom_sf"/>
</dbReference>
<comment type="caution">
    <text evidence="2">The sequence shown here is derived from an EMBL/GenBank/DDBJ whole genome shotgun (WGS) entry which is preliminary data.</text>
</comment>
<keyword evidence="3" id="KW-1185">Reference proteome</keyword>
<organism evidence="2 3">
    <name type="scientific">Luteimonas soli</name>
    <dbReference type="NCBI Taxonomy" id="1648966"/>
    <lineage>
        <taxon>Bacteria</taxon>
        <taxon>Pseudomonadati</taxon>
        <taxon>Pseudomonadota</taxon>
        <taxon>Gammaproteobacteria</taxon>
        <taxon>Lysobacterales</taxon>
        <taxon>Lysobacteraceae</taxon>
        <taxon>Luteimonas</taxon>
    </lineage>
</organism>
<name>A0ABV7XLE6_9GAMM</name>
<dbReference type="SUPFAM" id="SSF81901">
    <property type="entry name" value="HCP-like"/>
    <property type="match status" value="1"/>
</dbReference>
<sequence>MKIHAHTLLLAVAVVAAPALAQQATAAVELQPPVERPVWGNFVGEPGIPPEMMTAGFLAGHPDVRWRREGQHSYSRGEYDIAIDQFLRAARYGDKPAQAMLAEMYWKGIGVTRDRPRGYAWMDIAAERRFPNFLILRERYWSSLDARERERAIDIGRPLMDEYGDVRARLRLAKVMRRNQHVATGSRLGFVGHIENDRPGLFARNKGVAPGTGPLASAGIQASADDYYAAQNWDVTAYWRRQAEAWGVPPPNGTVHVGEVAPVKAGEAAGN</sequence>
<proteinExistence type="predicted"/>
<evidence type="ECO:0000313" key="3">
    <source>
        <dbReference type="Proteomes" id="UP001595705"/>
    </source>
</evidence>
<evidence type="ECO:0008006" key="4">
    <source>
        <dbReference type="Google" id="ProtNLM"/>
    </source>
</evidence>
<evidence type="ECO:0000256" key="1">
    <source>
        <dbReference type="SAM" id="SignalP"/>
    </source>
</evidence>